<gene>
    <name evidence="8" type="ORF">KR093_006252</name>
</gene>
<evidence type="ECO:0000259" key="7">
    <source>
        <dbReference type="PROSITE" id="PS50950"/>
    </source>
</evidence>
<evidence type="ECO:0000256" key="3">
    <source>
        <dbReference type="ARBA" id="ARBA00022833"/>
    </source>
</evidence>
<dbReference type="PANTHER" id="PTHR46927">
    <property type="entry name" value="AGAP005574-PA"/>
    <property type="match status" value="1"/>
</dbReference>
<keyword evidence="9" id="KW-1185">Reference proteome</keyword>
<proteinExistence type="predicted"/>
<dbReference type="PANTHER" id="PTHR46927:SF3">
    <property type="entry name" value="THAP-TYPE DOMAIN-CONTAINING PROTEIN"/>
    <property type="match status" value="1"/>
</dbReference>
<dbReference type="InterPro" id="IPR006612">
    <property type="entry name" value="THAP_Znf"/>
</dbReference>
<dbReference type="Pfam" id="PF05485">
    <property type="entry name" value="THAP"/>
    <property type="match status" value="1"/>
</dbReference>
<keyword evidence="3" id="KW-0862">Zinc</keyword>
<organism evidence="8 9">
    <name type="scientific">Drosophila rubida</name>
    <dbReference type="NCBI Taxonomy" id="30044"/>
    <lineage>
        <taxon>Eukaryota</taxon>
        <taxon>Metazoa</taxon>
        <taxon>Ecdysozoa</taxon>
        <taxon>Arthropoda</taxon>
        <taxon>Hexapoda</taxon>
        <taxon>Insecta</taxon>
        <taxon>Pterygota</taxon>
        <taxon>Neoptera</taxon>
        <taxon>Endopterygota</taxon>
        <taxon>Diptera</taxon>
        <taxon>Brachycera</taxon>
        <taxon>Muscomorpha</taxon>
        <taxon>Ephydroidea</taxon>
        <taxon>Drosophilidae</taxon>
        <taxon>Drosophila</taxon>
    </lineage>
</organism>
<evidence type="ECO:0000256" key="6">
    <source>
        <dbReference type="SAM" id="MobiDB-lite"/>
    </source>
</evidence>
<sequence>MRCAVSNCGNNNRNGNRNKWRYFHFPKDKQQLQKWVEFCGRNITNTATACICNEHFTPDDFERNMQYELGFTRKNPTKLKPKSYPTIRVQHKALTRKSKGNAKKDVETQSSNQNCVPMQNGAEEMTDVQEDFLDCSGDLAESERNELIEFTISEIEEYGTANEASSIEELDFEIIDSLNPQTTIDDHVEIVDSESDSYVKHLEMEVSSLKRQVFFLKDERKVLMNEIQNLRAIVASGKE</sequence>
<dbReference type="PROSITE" id="PS50950">
    <property type="entry name" value="ZF_THAP"/>
    <property type="match status" value="1"/>
</dbReference>
<dbReference type="InterPro" id="IPR052224">
    <property type="entry name" value="THAP_domain_protein"/>
</dbReference>
<reference evidence="8" key="1">
    <citation type="journal article" date="2021" name="Mol. Ecol. Resour.">
        <title>Phylogenomic analyses of the genus Drosophila reveals genomic signals of climate adaptation.</title>
        <authorList>
            <person name="Li F."/>
            <person name="Rane R.V."/>
            <person name="Luria V."/>
            <person name="Xiong Z."/>
            <person name="Chen J."/>
            <person name="Li Z."/>
            <person name="Catullo R.A."/>
            <person name="Griffin P.C."/>
            <person name="Schiffer M."/>
            <person name="Pearce S."/>
            <person name="Lee S.F."/>
            <person name="McElroy K."/>
            <person name="Stocker A."/>
            <person name="Shirriffs J."/>
            <person name="Cockerell F."/>
            <person name="Coppin C."/>
            <person name="Sgro C.M."/>
            <person name="Karger A."/>
            <person name="Cain J.W."/>
            <person name="Weber J.A."/>
            <person name="Santpere G."/>
            <person name="Kirschner M.W."/>
            <person name="Hoffmann A.A."/>
            <person name="Oakeshott J.G."/>
            <person name="Zhang G."/>
        </authorList>
    </citation>
    <scope>NUCLEOTIDE SEQUENCE</scope>
    <source>
        <strain evidence="8">BGI-SZ-2011g</strain>
    </source>
</reference>
<evidence type="ECO:0000256" key="1">
    <source>
        <dbReference type="ARBA" id="ARBA00022723"/>
    </source>
</evidence>
<evidence type="ECO:0000256" key="5">
    <source>
        <dbReference type="PROSITE-ProRule" id="PRU00309"/>
    </source>
</evidence>
<keyword evidence="4 5" id="KW-0238">DNA-binding</keyword>
<dbReference type="SUPFAM" id="SSF57716">
    <property type="entry name" value="Glucocorticoid receptor-like (DNA-binding domain)"/>
    <property type="match status" value="1"/>
</dbReference>
<comment type="caution">
    <text evidence="8">The sequence shown here is derived from an EMBL/GenBank/DDBJ whole genome shotgun (WGS) entry which is preliminary data.</text>
</comment>
<dbReference type="Gene3D" id="6.20.210.20">
    <property type="entry name" value="THAP domain"/>
    <property type="match status" value="1"/>
</dbReference>
<dbReference type="InterPro" id="IPR038441">
    <property type="entry name" value="THAP_Znf_sf"/>
</dbReference>
<evidence type="ECO:0000256" key="2">
    <source>
        <dbReference type="ARBA" id="ARBA00022771"/>
    </source>
</evidence>
<feature type="domain" description="THAP-type" evidence="7">
    <location>
        <begin position="1"/>
        <end position="88"/>
    </location>
</feature>
<feature type="compositionally biased region" description="Polar residues" evidence="6">
    <location>
        <begin position="108"/>
        <end position="117"/>
    </location>
</feature>
<evidence type="ECO:0000256" key="4">
    <source>
        <dbReference type="ARBA" id="ARBA00023125"/>
    </source>
</evidence>
<name>A0AAD4PKI1_9MUSC</name>
<dbReference type="AlphaFoldDB" id="A0AAD4PKI1"/>
<evidence type="ECO:0000313" key="8">
    <source>
        <dbReference type="EMBL" id="KAH8371089.1"/>
    </source>
</evidence>
<evidence type="ECO:0000313" key="9">
    <source>
        <dbReference type="Proteomes" id="UP001200034"/>
    </source>
</evidence>
<feature type="non-terminal residue" evidence="8">
    <location>
        <position position="239"/>
    </location>
</feature>
<dbReference type="GO" id="GO:0003677">
    <property type="term" value="F:DNA binding"/>
    <property type="evidence" value="ECO:0007669"/>
    <property type="project" value="UniProtKB-UniRule"/>
</dbReference>
<keyword evidence="2 5" id="KW-0863">Zinc-finger</keyword>
<feature type="region of interest" description="Disordered" evidence="6">
    <location>
        <begin position="94"/>
        <end position="117"/>
    </location>
</feature>
<protein>
    <recommendedName>
        <fullName evidence="7">THAP-type domain-containing protein</fullName>
    </recommendedName>
</protein>
<keyword evidence="1" id="KW-0479">Metal-binding</keyword>
<dbReference type="EMBL" id="JAJJHW010002585">
    <property type="protein sequence ID" value="KAH8371089.1"/>
    <property type="molecule type" value="Genomic_DNA"/>
</dbReference>
<dbReference type="SMART" id="SM00980">
    <property type="entry name" value="THAP"/>
    <property type="match status" value="1"/>
</dbReference>
<dbReference type="Proteomes" id="UP001200034">
    <property type="component" value="Unassembled WGS sequence"/>
</dbReference>
<dbReference type="SMART" id="SM00692">
    <property type="entry name" value="DM3"/>
    <property type="match status" value="1"/>
</dbReference>
<accession>A0AAD4PKI1</accession>
<dbReference type="GO" id="GO:0008270">
    <property type="term" value="F:zinc ion binding"/>
    <property type="evidence" value="ECO:0007669"/>
    <property type="project" value="UniProtKB-KW"/>
</dbReference>